<reference evidence="4 5" key="1">
    <citation type="submission" date="2024-05" db="EMBL/GenBank/DDBJ databases">
        <authorList>
            <person name="Wallberg A."/>
        </authorList>
    </citation>
    <scope>NUCLEOTIDE SEQUENCE [LARGE SCALE GENOMIC DNA]</scope>
</reference>
<sequence length="147" mass="16824">MKFLICATIYLLNLCVISLSIECYVCNSYVDEACNDPFNSNSTTVVEYFLMDCNNTDIWGVDPLCRKVQTYVWNYAKGAHTDMARVQRECGYKRRTGSAEYVKREEDYQIYVTQCDTDGCNSAPQASASSKTALLLVPLFTYRYARF</sequence>
<keyword evidence="2" id="KW-0325">Glycoprotein</keyword>
<evidence type="ECO:0000256" key="1">
    <source>
        <dbReference type="ARBA" id="ARBA00022729"/>
    </source>
</evidence>
<dbReference type="InterPro" id="IPR050975">
    <property type="entry name" value="Sleep_regulator"/>
</dbReference>
<dbReference type="GO" id="GO:0032222">
    <property type="term" value="P:regulation of synaptic transmission, cholinergic"/>
    <property type="evidence" value="ECO:0007669"/>
    <property type="project" value="InterPro"/>
</dbReference>
<proteinExistence type="predicted"/>
<dbReference type="PANTHER" id="PTHR33562">
    <property type="entry name" value="ATILLA, ISOFORM B-RELATED-RELATED"/>
    <property type="match status" value="1"/>
</dbReference>
<dbReference type="Proteomes" id="UP001497623">
    <property type="component" value="Unassembled WGS sequence"/>
</dbReference>
<keyword evidence="5" id="KW-1185">Reference proteome</keyword>
<evidence type="ECO:0000313" key="5">
    <source>
        <dbReference type="Proteomes" id="UP001497623"/>
    </source>
</evidence>
<name>A0AAV2PQ02_MEGNR</name>
<dbReference type="AlphaFoldDB" id="A0AAV2PQ02"/>
<dbReference type="EMBL" id="CAXKWB010000481">
    <property type="protein sequence ID" value="CAL4060975.1"/>
    <property type="molecule type" value="Genomic_DNA"/>
</dbReference>
<evidence type="ECO:0000256" key="2">
    <source>
        <dbReference type="ARBA" id="ARBA00023180"/>
    </source>
</evidence>
<accession>A0AAV2PQ02</accession>
<feature type="signal peptide" evidence="3">
    <location>
        <begin position="1"/>
        <end position="20"/>
    </location>
</feature>
<protein>
    <recommendedName>
        <fullName evidence="6">Protein quiver</fullName>
    </recommendedName>
</protein>
<comment type="caution">
    <text evidence="4">The sequence shown here is derived from an EMBL/GenBank/DDBJ whole genome shotgun (WGS) entry which is preliminary data.</text>
</comment>
<dbReference type="Pfam" id="PF17064">
    <property type="entry name" value="QVR"/>
    <property type="match status" value="1"/>
</dbReference>
<dbReference type="GO" id="GO:0030431">
    <property type="term" value="P:sleep"/>
    <property type="evidence" value="ECO:0007669"/>
    <property type="project" value="InterPro"/>
</dbReference>
<dbReference type="InterPro" id="IPR045860">
    <property type="entry name" value="Snake_toxin-like_sf"/>
</dbReference>
<evidence type="ECO:0000313" key="4">
    <source>
        <dbReference type="EMBL" id="CAL4060975.1"/>
    </source>
</evidence>
<keyword evidence="1 3" id="KW-0732">Signal</keyword>
<feature type="chain" id="PRO_5043584576" description="Protein quiver" evidence="3">
    <location>
        <begin position="21"/>
        <end position="147"/>
    </location>
</feature>
<dbReference type="SUPFAM" id="SSF57302">
    <property type="entry name" value="Snake toxin-like"/>
    <property type="match status" value="1"/>
</dbReference>
<evidence type="ECO:0008006" key="6">
    <source>
        <dbReference type="Google" id="ProtNLM"/>
    </source>
</evidence>
<dbReference type="InterPro" id="IPR031424">
    <property type="entry name" value="QVR-like"/>
</dbReference>
<organism evidence="4 5">
    <name type="scientific">Meganyctiphanes norvegica</name>
    <name type="common">Northern krill</name>
    <name type="synonym">Thysanopoda norvegica</name>
    <dbReference type="NCBI Taxonomy" id="48144"/>
    <lineage>
        <taxon>Eukaryota</taxon>
        <taxon>Metazoa</taxon>
        <taxon>Ecdysozoa</taxon>
        <taxon>Arthropoda</taxon>
        <taxon>Crustacea</taxon>
        <taxon>Multicrustacea</taxon>
        <taxon>Malacostraca</taxon>
        <taxon>Eumalacostraca</taxon>
        <taxon>Eucarida</taxon>
        <taxon>Euphausiacea</taxon>
        <taxon>Euphausiidae</taxon>
        <taxon>Meganyctiphanes</taxon>
    </lineage>
</organism>
<evidence type="ECO:0000256" key="3">
    <source>
        <dbReference type="SAM" id="SignalP"/>
    </source>
</evidence>
<gene>
    <name evidence="4" type="ORF">MNOR_LOCUS1725</name>
</gene>